<dbReference type="GO" id="GO:0051028">
    <property type="term" value="P:mRNA transport"/>
    <property type="evidence" value="ECO:0007669"/>
    <property type="project" value="UniProtKB-KW"/>
</dbReference>
<keyword evidence="6" id="KW-0906">Nuclear pore complex</keyword>
<dbReference type="GO" id="GO:0005643">
    <property type="term" value="C:nuclear pore"/>
    <property type="evidence" value="ECO:0007669"/>
    <property type="project" value="UniProtKB-SubCell"/>
</dbReference>
<feature type="region of interest" description="Disordered" evidence="8">
    <location>
        <begin position="145"/>
        <end position="178"/>
    </location>
</feature>
<feature type="compositionally biased region" description="Low complexity" evidence="8">
    <location>
        <begin position="160"/>
        <end position="170"/>
    </location>
</feature>
<dbReference type="InterPro" id="IPR011993">
    <property type="entry name" value="PH-like_dom_sf"/>
</dbReference>
<dbReference type="InterPro" id="IPR053074">
    <property type="entry name" value="NPC_Nucleoporin"/>
</dbReference>
<keyword evidence="11" id="KW-1185">Reference proteome</keyword>
<evidence type="ECO:0000259" key="9">
    <source>
        <dbReference type="PROSITE" id="PS50196"/>
    </source>
</evidence>
<keyword evidence="4" id="KW-0653">Protein transport</keyword>
<evidence type="ECO:0000256" key="2">
    <source>
        <dbReference type="ARBA" id="ARBA00022448"/>
    </source>
</evidence>
<evidence type="ECO:0000256" key="1">
    <source>
        <dbReference type="ARBA" id="ARBA00004567"/>
    </source>
</evidence>
<protein>
    <recommendedName>
        <fullName evidence="9">RanBD1 domain-containing protein</fullName>
    </recommendedName>
</protein>
<feature type="region of interest" description="Disordered" evidence="8">
    <location>
        <begin position="54"/>
        <end position="77"/>
    </location>
</feature>
<dbReference type="AlphaFoldDB" id="A0AAD7UK37"/>
<name>A0AAD7UK37_9STRA</name>
<dbReference type="Gene3D" id="2.30.29.30">
    <property type="entry name" value="Pleckstrin-homology domain (PH domain)/Phosphotyrosine-binding domain (PTB)"/>
    <property type="match status" value="1"/>
</dbReference>
<proteinExistence type="predicted"/>
<evidence type="ECO:0000256" key="5">
    <source>
        <dbReference type="ARBA" id="ARBA00023010"/>
    </source>
</evidence>
<keyword evidence="3" id="KW-0509">mRNA transport</keyword>
<evidence type="ECO:0000256" key="6">
    <source>
        <dbReference type="ARBA" id="ARBA00023132"/>
    </source>
</evidence>
<evidence type="ECO:0000256" key="3">
    <source>
        <dbReference type="ARBA" id="ARBA00022816"/>
    </source>
</evidence>
<dbReference type="Pfam" id="PF00638">
    <property type="entry name" value="Ran_BP1"/>
    <property type="match status" value="1"/>
</dbReference>
<feature type="region of interest" description="Disordered" evidence="8">
    <location>
        <begin position="1"/>
        <end position="33"/>
    </location>
</feature>
<feature type="domain" description="RanBD1" evidence="9">
    <location>
        <begin position="164"/>
        <end position="257"/>
    </location>
</feature>
<sequence length="300" mass="33418">MFASSSKRRSENSQIRREDYDAEKESSEAGTFLRASADVMRSRKIVSVSDKFGSSRFGDAKPDKPLFGGAPPPNPFASIQLKPAEGGRSIFGDRKPDSASEKLKRCNRAFADWIRKQQSKALSVPWTEGVRDYLRYVEPLIKQAQADRPAPKKAPPLLFPQPQQEQPAAAGDDDAMPREKPSEVIRADDGDEIQVAEARAAIRRLDRDDDAGPTWRDLGKGLLRVMEHKETKARRVVVRNDVGKVVLNFAIADHMKFFQNKAKASLKFTAVTDNGAQNLLLRTKPLLKPEVLKPATVIDQ</sequence>
<keyword evidence="7" id="KW-0539">Nucleus</keyword>
<keyword evidence="5" id="KW-0811">Translocation</keyword>
<organism evidence="10 11">
    <name type="scientific">Chrysophaeum taylorii</name>
    <dbReference type="NCBI Taxonomy" id="2483200"/>
    <lineage>
        <taxon>Eukaryota</taxon>
        <taxon>Sar</taxon>
        <taxon>Stramenopiles</taxon>
        <taxon>Ochrophyta</taxon>
        <taxon>Pelagophyceae</taxon>
        <taxon>Pelagomonadales</taxon>
        <taxon>Pelagomonadaceae</taxon>
        <taxon>Chrysophaeum</taxon>
    </lineage>
</organism>
<dbReference type="PROSITE" id="PS50196">
    <property type="entry name" value="RANBD1"/>
    <property type="match status" value="1"/>
</dbReference>
<gene>
    <name evidence="10" type="ORF">CTAYLR_009988</name>
</gene>
<feature type="compositionally biased region" description="Basic and acidic residues" evidence="8">
    <location>
        <begin position="8"/>
        <end position="27"/>
    </location>
</feature>
<reference evidence="10" key="1">
    <citation type="submission" date="2023-01" db="EMBL/GenBank/DDBJ databases">
        <title>Metagenome sequencing of chrysophaentin producing Chrysophaeum taylorii.</title>
        <authorList>
            <person name="Davison J."/>
            <person name="Bewley C."/>
        </authorList>
    </citation>
    <scope>NUCLEOTIDE SEQUENCE</scope>
    <source>
        <strain evidence="10">NIES-1699</strain>
    </source>
</reference>
<dbReference type="InterPro" id="IPR000156">
    <property type="entry name" value="Ran_bind_dom"/>
</dbReference>
<evidence type="ECO:0000256" key="7">
    <source>
        <dbReference type="ARBA" id="ARBA00023242"/>
    </source>
</evidence>
<dbReference type="GO" id="GO:0015031">
    <property type="term" value="P:protein transport"/>
    <property type="evidence" value="ECO:0007669"/>
    <property type="project" value="UniProtKB-KW"/>
</dbReference>
<dbReference type="PANTHER" id="PTHR38697:SF1">
    <property type="entry name" value="NUCLEAR PORE COMPLEX PROTEIN SIMILAR TO S. CEREVISIAE NUP2 (EUROFUNG)"/>
    <property type="match status" value="1"/>
</dbReference>
<evidence type="ECO:0000313" key="11">
    <source>
        <dbReference type="Proteomes" id="UP001230188"/>
    </source>
</evidence>
<keyword evidence="2" id="KW-0813">Transport</keyword>
<dbReference type="SUPFAM" id="SSF50729">
    <property type="entry name" value="PH domain-like"/>
    <property type="match status" value="1"/>
</dbReference>
<dbReference type="Proteomes" id="UP001230188">
    <property type="component" value="Unassembled WGS sequence"/>
</dbReference>
<accession>A0AAD7UK37</accession>
<dbReference type="Pfam" id="PF08911">
    <property type="entry name" value="NUP50"/>
    <property type="match status" value="1"/>
</dbReference>
<comment type="caution">
    <text evidence="10">The sequence shown here is derived from an EMBL/GenBank/DDBJ whole genome shotgun (WGS) entry which is preliminary data.</text>
</comment>
<comment type="subcellular location">
    <subcellularLocation>
        <location evidence="1">Nucleus</location>
        <location evidence="1">Nuclear pore complex</location>
    </subcellularLocation>
</comment>
<dbReference type="SMART" id="SM00160">
    <property type="entry name" value="RanBD"/>
    <property type="match status" value="1"/>
</dbReference>
<evidence type="ECO:0000313" key="10">
    <source>
        <dbReference type="EMBL" id="KAJ8607427.1"/>
    </source>
</evidence>
<evidence type="ECO:0000256" key="8">
    <source>
        <dbReference type="SAM" id="MobiDB-lite"/>
    </source>
</evidence>
<dbReference type="EMBL" id="JAQMWT010000217">
    <property type="protein sequence ID" value="KAJ8607427.1"/>
    <property type="molecule type" value="Genomic_DNA"/>
</dbReference>
<evidence type="ECO:0000256" key="4">
    <source>
        <dbReference type="ARBA" id="ARBA00022927"/>
    </source>
</evidence>
<dbReference type="InterPro" id="IPR015007">
    <property type="entry name" value="NUP2/50/61"/>
</dbReference>
<dbReference type="PANTHER" id="PTHR38697">
    <property type="entry name" value="NUCLEAR PORE COMPLEX PROTEIN SIMILAR TO S. CEREVISIAE NUP2 (EUROFUNG)"/>
    <property type="match status" value="1"/>
</dbReference>